<dbReference type="EMBL" id="JAACJM010000015">
    <property type="protein sequence ID" value="KAF5368397.1"/>
    <property type="molecule type" value="Genomic_DNA"/>
</dbReference>
<feature type="domain" description="Lumazine-binding" evidence="10">
    <location>
        <begin position="1"/>
        <end position="101"/>
    </location>
</feature>
<organism evidence="11 12">
    <name type="scientific">Tetrapyrgos nigripes</name>
    <dbReference type="NCBI Taxonomy" id="182062"/>
    <lineage>
        <taxon>Eukaryota</taxon>
        <taxon>Fungi</taxon>
        <taxon>Dikarya</taxon>
        <taxon>Basidiomycota</taxon>
        <taxon>Agaricomycotina</taxon>
        <taxon>Agaricomycetes</taxon>
        <taxon>Agaricomycetidae</taxon>
        <taxon>Agaricales</taxon>
        <taxon>Marasmiineae</taxon>
        <taxon>Marasmiaceae</taxon>
        <taxon>Tetrapyrgos</taxon>
    </lineage>
</organism>
<dbReference type="FunFam" id="2.40.30.20:FF:000003">
    <property type="entry name" value="Riboflavin synthase, alpha subunit"/>
    <property type="match status" value="1"/>
</dbReference>
<dbReference type="Pfam" id="PF00677">
    <property type="entry name" value="Lum_binding"/>
    <property type="match status" value="2"/>
</dbReference>
<dbReference type="CDD" id="cd00402">
    <property type="entry name" value="Riboflavin_synthase_like"/>
    <property type="match status" value="1"/>
</dbReference>
<evidence type="ECO:0000256" key="9">
    <source>
        <dbReference type="SAM" id="MobiDB-lite"/>
    </source>
</evidence>
<protein>
    <recommendedName>
        <fullName evidence="4">Riboflavin synthase</fullName>
        <ecNumber evidence="3">2.5.1.9</ecNumber>
    </recommendedName>
</protein>
<accession>A0A8H5GNV4</accession>
<evidence type="ECO:0000256" key="3">
    <source>
        <dbReference type="ARBA" id="ARBA00012827"/>
    </source>
</evidence>
<dbReference type="GO" id="GO:0009231">
    <property type="term" value="P:riboflavin biosynthetic process"/>
    <property type="evidence" value="ECO:0007669"/>
    <property type="project" value="UniProtKB-KW"/>
</dbReference>
<feature type="compositionally biased region" description="Polar residues" evidence="9">
    <location>
        <begin position="341"/>
        <end position="364"/>
    </location>
</feature>
<dbReference type="EC" id="2.5.1.9" evidence="3"/>
<evidence type="ECO:0000313" key="11">
    <source>
        <dbReference type="EMBL" id="KAF5368397.1"/>
    </source>
</evidence>
<dbReference type="InterPro" id="IPR001783">
    <property type="entry name" value="Lumazine-bd"/>
</dbReference>
<feature type="compositionally biased region" description="Low complexity" evidence="9">
    <location>
        <begin position="316"/>
        <end position="331"/>
    </location>
</feature>
<sequence length="826" mass="89994">MFTGLIEHLGTVTQIDKDSNGCTLVIGKSGEILGDCKIGDSIAVNGCCLTVTEFDAKENGGWFKVWLANETLERSDLGDRKTGDQVNLERAMGAHVRFGGHFVQGHVDGTATIVERDPDGDSVRLTFEFGEDTLLRYLVEKGYVTIDGASLTVTFVDDTKKRFGIMLIQHTQEKITLGRKEIGSRVNIEVDMVGKYVEKSVTAALGGSGGEGLRKLVEKVVTEFNAVKVPVNLLLEDSDGCKTKGGCLRTAAEQKLNKGQVTSKLAYNDSVRPPSPLKSYVSSSSPAVIRPKAKVNSSATPSTLRKPPKSTPVRPSSPSKLPKLQPSNSSSTQPPRIRAVKSTSLRPQTAQSTPTTPILGSNSRPRFGSVSLHPDSYSPPRADSIFASSDIDTLSDTGAAPRIKAKVSRAAKHASVDVASLYPSSPSVLSPSHRVRAPSISSATSAPILRSTNIARSSPSPPAQRFTYQPFSSPATHDLDDTIHVNSYRYTPKVDPASIPLPPHSPPVSAVSFSSRSSVSHSSVSQSASQSTSTTSSLKHNNDVIVNGVPDLRGTLDTLLLFNDVDDTPSVHTPADTKATSEERKVVDEAKSNRKIADLEITNRSLLAINSSLEATKHRQAKEIRELRRKLRESRLILPPRTYRAVTSKDKPTSPTGLGLALDDDLVSDPDADPEEDSDPENPDTYLDKANNRIGYHDYLNDADDETYRRLRLRMNDLIETGQRALEMKPKDFVDKVGNGGNWKKVLSAEEVRDWRGSEGEGEYDPDKSLLEPTTVLIGLEGDERRRRKSYDEREDEELDEVEAMMIPRDSVSPSPTPDILVTRSH</sequence>
<dbReference type="AlphaFoldDB" id="A0A8H5GNV4"/>
<evidence type="ECO:0000256" key="7">
    <source>
        <dbReference type="ARBA" id="ARBA00022737"/>
    </source>
</evidence>
<dbReference type="PANTHER" id="PTHR21098">
    <property type="entry name" value="RIBOFLAVIN SYNTHASE ALPHA CHAIN"/>
    <property type="match status" value="1"/>
</dbReference>
<dbReference type="PROSITE" id="PS51177">
    <property type="entry name" value="LUMAZINE_BIND"/>
    <property type="match status" value="2"/>
</dbReference>
<dbReference type="NCBIfam" id="TIGR00187">
    <property type="entry name" value="ribE"/>
    <property type="match status" value="1"/>
</dbReference>
<comment type="caution">
    <text evidence="11">The sequence shown here is derived from an EMBL/GenBank/DDBJ whole genome shotgun (WGS) entry which is preliminary data.</text>
</comment>
<dbReference type="Proteomes" id="UP000559256">
    <property type="component" value="Unassembled WGS sequence"/>
</dbReference>
<keyword evidence="6" id="KW-0808">Transferase</keyword>
<feature type="region of interest" description="Disordered" evidence="9">
    <location>
        <begin position="267"/>
        <end position="377"/>
    </location>
</feature>
<feature type="region of interest" description="Disordered" evidence="9">
    <location>
        <begin position="642"/>
        <end position="690"/>
    </location>
</feature>
<evidence type="ECO:0000256" key="5">
    <source>
        <dbReference type="ARBA" id="ARBA00022619"/>
    </source>
</evidence>
<comment type="pathway">
    <text evidence="2">Cofactor biosynthesis; riboflavin biosynthesis; riboflavin from 2-hydroxy-3-oxobutyl phosphate and 5-amino-6-(D-ribitylamino)uracil: step 2/2.</text>
</comment>
<dbReference type="NCBIfam" id="NF006767">
    <property type="entry name" value="PRK09289.1"/>
    <property type="match status" value="1"/>
</dbReference>
<evidence type="ECO:0000256" key="6">
    <source>
        <dbReference type="ARBA" id="ARBA00022679"/>
    </source>
</evidence>
<evidence type="ECO:0000256" key="4">
    <source>
        <dbReference type="ARBA" id="ARBA00013950"/>
    </source>
</evidence>
<dbReference type="SUPFAM" id="SSF63380">
    <property type="entry name" value="Riboflavin synthase domain-like"/>
    <property type="match status" value="2"/>
</dbReference>
<dbReference type="InterPro" id="IPR023366">
    <property type="entry name" value="ATP_synth_asu-like_sf"/>
</dbReference>
<feature type="repeat" description="Lumazine-binding" evidence="8">
    <location>
        <begin position="1"/>
        <end position="101"/>
    </location>
</feature>
<feature type="compositionally biased region" description="Acidic residues" evidence="9">
    <location>
        <begin position="662"/>
        <end position="682"/>
    </location>
</feature>
<feature type="compositionally biased region" description="Polar residues" evidence="9">
    <location>
        <begin position="466"/>
        <end position="475"/>
    </location>
</feature>
<proteinExistence type="predicted"/>
<feature type="compositionally biased region" description="Low complexity" evidence="9">
    <location>
        <begin position="277"/>
        <end position="286"/>
    </location>
</feature>
<dbReference type="InterPro" id="IPR017938">
    <property type="entry name" value="Riboflavin_synthase-like_b-brl"/>
</dbReference>
<feature type="repeat" description="Lumazine-binding" evidence="8">
    <location>
        <begin position="102"/>
        <end position="201"/>
    </location>
</feature>
<dbReference type="OrthoDB" id="10258924at2759"/>
<evidence type="ECO:0000259" key="10">
    <source>
        <dbReference type="PROSITE" id="PS51177"/>
    </source>
</evidence>
<dbReference type="FunFam" id="2.40.30.20:FF:000004">
    <property type="entry name" value="Riboflavin synthase, alpha subunit"/>
    <property type="match status" value="1"/>
</dbReference>
<dbReference type="Gene3D" id="2.40.30.20">
    <property type="match status" value="2"/>
</dbReference>
<gene>
    <name evidence="11" type="ORF">D9758_002192</name>
</gene>
<reference evidence="11 12" key="1">
    <citation type="journal article" date="2020" name="ISME J.">
        <title>Uncovering the hidden diversity of litter-decomposition mechanisms in mushroom-forming fungi.</title>
        <authorList>
            <person name="Floudas D."/>
            <person name="Bentzer J."/>
            <person name="Ahren D."/>
            <person name="Johansson T."/>
            <person name="Persson P."/>
            <person name="Tunlid A."/>
        </authorList>
    </citation>
    <scope>NUCLEOTIDE SEQUENCE [LARGE SCALE GENOMIC DNA]</scope>
    <source>
        <strain evidence="11 12">CBS 291.85</strain>
    </source>
</reference>
<feature type="region of interest" description="Disordered" evidence="9">
    <location>
        <begin position="806"/>
        <end position="826"/>
    </location>
</feature>
<feature type="region of interest" description="Disordered" evidence="9">
    <location>
        <begin position="781"/>
        <end position="800"/>
    </location>
</feature>
<feature type="region of interest" description="Disordered" evidence="9">
    <location>
        <begin position="453"/>
        <end position="479"/>
    </location>
</feature>
<comment type="function">
    <text evidence="1">Catalyzes the dismutation of two molecules of 6,7-dimethyl-8-ribityllumazine, resulting in the formation of riboflavin and 5-amino-6-(D-ribitylamino)uracil.</text>
</comment>
<evidence type="ECO:0000256" key="2">
    <source>
        <dbReference type="ARBA" id="ARBA00004887"/>
    </source>
</evidence>
<evidence type="ECO:0000256" key="8">
    <source>
        <dbReference type="PROSITE-ProRule" id="PRU00524"/>
    </source>
</evidence>
<keyword evidence="5" id="KW-0686">Riboflavin biosynthesis</keyword>
<name>A0A8H5GNV4_9AGAR</name>
<dbReference type="InterPro" id="IPR026017">
    <property type="entry name" value="Lumazine-bd_dom"/>
</dbReference>
<evidence type="ECO:0000313" key="12">
    <source>
        <dbReference type="Proteomes" id="UP000559256"/>
    </source>
</evidence>
<keyword evidence="7" id="KW-0677">Repeat</keyword>
<dbReference type="GO" id="GO:0004746">
    <property type="term" value="F:riboflavin synthase activity"/>
    <property type="evidence" value="ECO:0007669"/>
    <property type="project" value="UniProtKB-EC"/>
</dbReference>
<feature type="domain" description="Lumazine-binding" evidence="10">
    <location>
        <begin position="102"/>
        <end position="201"/>
    </location>
</feature>
<keyword evidence="12" id="KW-1185">Reference proteome</keyword>
<dbReference type="PANTHER" id="PTHR21098:SF0">
    <property type="entry name" value="RIBOFLAVIN SYNTHASE"/>
    <property type="match status" value="1"/>
</dbReference>
<evidence type="ECO:0000256" key="1">
    <source>
        <dbReference type="ARBA" id="ARBA00002803"/>
    </source>
</evidence>